<keyword evidence="1" id="KW-1133">Transmembrane helix</keyword>
<dbReference type="EMBL" id="JAFREM010000048">
    <property type="protein sequence ID" value="MBO1308842.1"/>
    <property type="molecule type" value="Genomic_DNA"/>
</dbReference>
<name>A0ABS3LGS3_9ENTE</name>
<keyword evidence="3" id="KW-1185">Reference proteome</keyword>
<feature type="transmembrane region" description="Helical" evidence="1">
    <location>
        <begin position="103"/>
        <end position="124"/>
    </location>
</feature>
<feature type="transmembrane region" description="Helical" evidence="1">
    <location>
        <begin position="67"/>
        <end position="91"/>
    </location>
</feature>
<evidence type="ECO:0000313" key="3">
    <source>
        <dbReference type="Proteomes" id="UP000664601"/>
    </source>
</evidence>
<feature type="transmembrane region" description="Helical" evidence="1">
    <location>
        <begin position="191"/>
        <end position="209"/>
    </location>
</feature>
<proteinExistence type="predicted"/>
<feature type="transmembrane region" description="Helical" evidence="1">
    <location>
        <begin position="166"/>
        <end position="185"/>
    </location>
</feature>
<keyword evidence="1" id="KW-0472">Membrane</keyword>
<dbReference type="RefSeq" id="WP_207675831.1">
    <property type="nucleotide sequence ID" value="NZ_JAFREM010000048.1"/>
</dbReference>
<keyword evidence="1" id="KW-0812">Transmembrane</keyword>
<organism evidence="2 3">
    <name type="scientific">Candidatus Enterococcus moelleringii</name>
    <dbReference type="NCBI Taxonomy" id="2815325"/>
    <lineage>
        <taxon>Bacteria</taxon>
        <taxon>Bacillati</taxon>
        <taxon>Bacillota</taxon>
        <taxon>Bacilli</taxon>
        <taxon>Lactobacillales</taxon>
        <taxon>Enterococcaceae</taxon>
        <taxon>Enterococcus</taxon>
    </lineage>
</organism>
<gene>
    <name evidence="2" type="ORF">JZO70_21910</name>
</gene>
<accession>A0ABS3LGS3</accession>
<protein>
    <submittedName>
        <fullName evidence="2">Uncharacterized protein</fullName>
    </submittedName>
</protein>
<reference evidence="2 3" key="1">
    <citation type="submission" date="2021-03" db="EMBL/GenBank/DDBJ databases">
        <title>Enterococcal diversity collection.</title>
        <authorList>
            <person name="Gilmore M.S."/>
            <person name="Schwartzman J."/>
            <person name="Van Tyne D."/>
            <person name="Martin M."/>
            <person name="Earl A.M."/>
            <person name="Manson A.L."/>
            <person name="Straub T."/>
            <person name="Salamzade R."/>
            <person name="Saavedra J."/>
            <person name="Lebreton F."/>
            <person name="Prichula J."/>
            <person name="Schaufler K."/>
            <person name="Gaca A."/>
            <person name="Sgardioli B."/>
            <person name="Wagenaar J."/>
            <person name="Strong T."/>
        </authorList>
    </citation>
    <scope>NUCLEOTIDE SEQUENCE [LARGE SCALE GENOMIC DNA]</scope>
    <source>
        <strain evidence="2 3">669A</strain>
    </source>
</reference>
<evidence type="ECO:0000256" key="1">
    <source>
        <dbReference type="SAM" id="Phobius"/>
    </source>
</evidence>
<evidence type="ECO:0000313" key="2">
    <source>
        <dbReference type="EMBL" id="MBO1308842.1"/>
    </source>
</evidence>
<dbReference type="Proteomes" id="UP000664601">
    <property type="component" value="Unassembled WGS sequence"/>
</dbReference>
<comment type="caution">
    <text evidence="2">The sequence shown here is derived from an EMBL/GenBank/DDBJ whole genome shotgun (WGS) entry which is preliminary data.</text>
</comment>
<sequence>MKKGDVIWALLFLVALALFLVPSSREVILSFSNAHHYISGFIKFAILATMGDVMGKRIVSGDYQLSSRVLVTSVVWGIIGCMVTLVFPVFMGGAGQAQEGSLLPFYGVPVAQAIFGSSIMNLTFAPAMNTFHRLADLWIESKYNNEKVSFKGLVNKIDWGTFVTFNWLKVGILFWIPVHSIVFLLPEDIRVAVAAFSSIALGIILSFAAKKGSEPAQITEEEELV</sequence>